<dbReference type="GO" id="GO:0006777">
    <property type="term" value="P:Mo-molybdopterin cofactor biosynthetic process"/>
    <property type="evidence" value="ECO:0007669"/>
    <property type="project" value="UniProtKB-UniRule"/>
</dbReference>
<dbReference type="InterPro" id="IPR005111">
    <property type="entry name" value="MoeA_C_domain_IV"/>
</dbReference>
<dbReference type="GO" id="GO:0005829">
    <property type="term" value="C:cytosol"/>
    <property type="evidence" value="ECO:0007669"/>
    <property type="project" value="TreeGrafter"/>
</dbReference>
<dbReference type="InterPro" id="IPR005110">
    <property type="entry name" value="MoeA_linker/N"/>
</dbReference>
<proteinExistence type="inferred from homology"/>
<evidence type="ECO:0000313" key="9">
    <source>
        <dbReference type="Proteomes" id="UP000274661"/>
    </source>
</evidence>
<dbReference type="UniPathway" id="UPA00344"/>
<dbReference type="Gene3D" id="2.40.340.10">
    <property type="entry name" value="MoeA, C-terminal, domain IV"/>
    <property type="match status" value="1"/>
</dbReference>
<evidence type="ECO:0000256" key="3">
    <source>
        <dbReference type="ARBA" id="ARBA00010763"/>
    </source>
</evidence>
<dbReference type="InterPro" id="IPR036688">
    <property type="entry name" value="MoeA_C_domain_IV_sf"/>
</dbReference>
<comment type="catalytic activity">
    <reaction evidence="5">
        <text>adenylyl-molybdopterin + molybdate = Mo-molybdopterin + AMP + H(+)</text>
        <dbReference type="Rhea" id="RHEA:35047"/>
        <dbReference type="ChEBI" id="CHEBI:15378"/>
        <dbReference type="ChEBI" id="CHEBI:36264"/>
        <dbReference type="ChEBI" id="CHEBI:62727"/>
        <dbReference type="ChEBI" id="CHEBI:71302"/>
        <dbReference type="ChEBI" id="CHEBI:456215"/>
        <dbReference type="EC" id="2.10.1.1"/>
    </reaction>
</comment>
<comment type="function">
    <text evidence="1 6">Catalyzes the insertion of molybdate into adenylated molybdopterin with the concomitant release of AMP.</text>
</comment>
<dbReference type="GO" id="GO:0046872">
    <property type="term" value="F:metal ion binding"/>
    <property type="evidence" value="ECO:0007669"/>
    <property type="project" value="UniProtKB-UniRule"/>
</dbReference>
<sequence length="396" mass="40687">MIGFDEASAILAAVSERTPVETVPIAEAAGRVLAAALTAALDSPRSDVSAMDGYAVRSDDLSALPARLPVDLVSYPGGPGLPPLGPSQCARIFTGAPLPPGADRVIMQEDVEREGDVAVIAGPPGPSPHVRARASDFAAGTELLSAGTRLTPTAIVTAAAADAASLPVHGRPRMIILGTGDELAAPGTARERPRAIPESLSLGVAAMAERWGATCLAIRRLPDEPATLERAAAEALEETDIVVVTGGASVGEKDFAKAMFAPAGLELLFSKVAIKPGKPVWLGRARGRLVLGLPGNPSSAMVTARLFLVPLLLRLSGGDPAEGLRWRPVPLGAALPAGGAREEFVRAAWRDGAAEPLGDQVSGSQRPLANAELLLRRPAGCDATEAGSNVPALWFE</sequence>
<dbReference type="Proteomes" id="UP000274661">
    <property type="component" value="Unassembled WGS sequence"/>
</dbReference>
<evidence type="ECO:0000256" key="2">
    <source>
        <dbReference type="ARBA" id="ARBA00005046"/>
    </source>
</evidence>
<comment type="pathway">
    <text evidence="2 6">Cofactor biosynthesis; molybdopterin biosynthesis.</text>
</comment>
<dbReference type="SUPFAM" id="SSF53218">
    <property type="entry name" value="Molybdenum cofactor biosynthesis proteins"/>
    <property type="match status" value="1"/>
</dbReference>
<dbReference type="EC" id="2.10.1.1" evidence="6"/>
<comment type="similarity">
    <text evidence="3 6">Belongs to the MoeA family.</text>
</comment>
<keyword evidence="6" id="KW-0479">Metal-binding</keyword>
<dbReference type="AlphaFoldDB" id="A0A429V6I3"/>
<keyword evidence="6 8" id="KW-0808">Transferase</keyword>
<reference evidence="8 9" key="1">
    <citation type="submission" date="2018-12" db="EMBL/GenBank/DDBJ databases">
        <title>Sphingomonas sp. HMF7854 Genome sequencing and assembly.</title>
        <authorList>
            <person name="Cha I."/>
            <person name="Kang H."/>
            <person name="Kim H."/>
            <person name="Kang J."/>
            <person name="Joh K."/>
        </authorList>
    </citation>
    <scope>NUCLEOTIDE SEQUENCE [LARGE SCALE GENOMIC DNA]</scope>
    <source>
        <strain evidence="8 9">HMF7854</strain>
    </source>
</reference>
<dbReference type="Gene3D" id="2.170.190.11">
    <property type="entry name" value="Molybdopterin biosynthesis moea protein, domain 3"/>
    <property type="match status" value="1"/>
</dbReference>
<dbReference type="InterPro" id="IPR036135">
    <property type="entry name" value="MoeA_linker/N_sf"/>
</dbReference>
<accession>A0A429V6I3</accession>
<evidence type="ECO:0000313" key="8">
    <source>
        <dbReference type="EMBL" id="RST29546.1"/>
    </source>
</evidence>
<dbReference type="CDD" id="cd00887">
    <property type="entry name" value="MoeA"/>
    <property type="match status" value="1"/>
</dbReference>
<dbReference type="Gene3D" id="3.90.105.10">
    <property type="entry name" value="Molybdopterin biosynthesis moea protein, domain 2"/>
    <property type="match status" value="1"/>
</dbReference>
<dbReference type="SUPFAM" id="SSF63882">
    <property type="entry name" value="MoeA N-terminal region -like"/>
    <property type="match status" value="1"/>
</dbReference>
<dbReference type="InterPro" id="IPR036425">
    <property type="entry name" value="MoaB/Mog-like_dom_sf"/>
</dbReference>
<keyword evidence="4 6" id="KW-0501">Molybdenum cofactor biosynthesis</keyword>
<evidence type="ECO:0000256" key="5">
    <source>
        <dbReference type="ARBA" id="ARBA00047317"/>
    </source>
</evidence>
<dbReference type="RefSeq" id="WP_126717389.1">
    <property type="nucleotide sequence ID" value="NZ_RWJF01000001.1"/>
</dbReference>
<evidence type="ECO:0000256" key="4">
    <source>
        <dbReference type="ARBA" id="ARBA00023150"/>
    </source>
</evidence>
<dbReference type="SUPFAM" id="SSF63867">
    <property type="entry name" value="MoeA C-terminal domain-like"/>
    <property type="match status" value="1"/>
</dbReference>
<name>A0A429V6I3_9SPHN</name>
<dbReference type="OrthoDB" id="9804758at2"/>
<dbReference type="EMBL" id="RWJF01000001">
    <property type="protein sequence ID" value="RST29546.1"/>
    <property type="molecule type" value="Genomic_DNA"/>
</dbReference>
<dbReference type="Gene3D" id="3.40.980.10">
    <property type="entry name" value="MoaB/Mog-like domain"/>
    <property type="match status" value="1"/>
</dbReference>
<dbReference type="InterPro" id="IPR038987">
    <property type="entry name" value="MoeA-like"/>
</dbReference>
<comment type="caution">
    <text evidence="8">The sequence shown here is derived from an EMBL/GenBank/DDBJ whole genome shotgun (WGS) entry which is preliminary data.</text>
</comment>
<dbReference type="GO" id="GO:0061599">
    <property type="term" value="F:molybdopterin molybdotransferase activity"/>
    <property type="evidence" value="ECO:0007669"/>
    <property type="project" value="UniProtKB-UniRule"/>
</dbReference>
<dbReference type="Pfam" id="PF03454">
    <property type="entry name" value="MoeA_C"/>
    <property type="match status" value="1"/>
</dbReference>
<organism evidence="8 9">
    <name type="scientific">Sphingomonas ginkgonis</name>
    <dbReference type="NCBI Taxonomy" id="2315330"/>
    <lineage>
        <taxon>Bacteria</taxon>
        <taxon>Pseudomonadati</taxon>
        <taxon>Pseudomonadota</taxon>
        <taxon>Alphaproteobacteria</taxon>
        <taxon>Sphingomonadales</taxon>
        <taxon>Sphingomonadaceae</taxon>
        <taxon>Sphingomonas</taxon>
    </lineage>
</organism>
<evidence type="ECO:0000259" key="7">
    <source>
        <dbReference type="SMART" id="SM00852"/>
    </source>
</evidence>
<dbReference type="PANTHER" id="PTHR10192">
    <property type="entry name" value="MOLYBDOPTERIN BIOSYNTHESIS PROTEIN"/>
    <property type="match status" value="1"/>
</dbReference>
<dbReference type="InterPro" id="IPR001453">
    <property type="entry name" value="MoaB/Mog_dom"/>
</dbReference>
<keyword evidence="6" id="KW-0460">Magnesium</keyword>
<dbReference type="Pfam" id="PF03453">
    <property type="entry name" value="MoeA_N"/>
    <property type="match status" value="1"/>
</dbReference>
<keyword evidence="9" id="KW-1185">Reference proteome</keyword>
<feature type="domain" description="MoaB/Mog" evidence="7">
    <location>
        <begin position="175"/>
        <end position="314"/>
    </location>
</feature>
<protein>
    <recommendedName>
        <fullName evidence="6">Molybdopterin molybdenumtransferase</fullName>
        <ecNumber evidence="6">2.10.1.1</ecNumber>
    </recommendedName>
</protein>
<evidence type="ECO:0000256" key="1">
    <source>
        <dbReference type="ARBA" id="ARBA00002901"/>
    </source>
</evidence>
<keyword evidence="6" id="KW-0500">Molybdenum</keyword>
<comment type="cofactor">
    <cofactor evidence="6">
        <name>Mg(2+)</name>
        <dbReference type="ChEBI" id="CHEBI:18420"/>
    </cofactor>
</comment>
<gene>
    <name evidence="8" type="ORF">HMF7854_00890</name>
</gene>
<dbReference type="Pfam" id="PF00994">
    <property type="entry name" value="MoCF_biosynth"/>
    <property type="match status" value="1"/>
</dbReference>
<dbReference type="PANTHER" id="PTHR10192:SF5">
    <property type="entry name" value="GEPHYRIN"/>
    <property type="match status" value="1"/>
</dbReference>
<evidence type="ECO:0000256" key="6">
    <source>
        <dbReference type="RuleBase" id="RU365090"/>
    </source>
</evidence>
<dbReference type="SMART" id="SM00852">
    <property type="entry name" value="MoCF_biosynth"/>
    <property type="match status" value="1"/>
</dbReference>